<feature type="transmembrane region" description="Helical" evidence="6">
    <location>
        <begin position="216"/>
        <end position="237"/>
    </location>
</feature>
<comment type="similarity">
    <text evidence="2">Belongs to the EamA transporter family.</text>
</comment>
<feature type="transmembrane region" description="Helical" evidence="6">
    <location>
        <begin position="124"/>
        <end position="144"/>
    </location>
</feature>
<evidence type="ECO:0000259" key="7">
    <source>
        <dbReference type="Pfam" id="PF00892"/>
    </source>
</evidence>
<keyword evidence="5 6" id="KW-0472">Membrane</keyword>
<comment type="subcellular location">
    <subcellularLocation>
        <location evidence="1">Membrane</location>
        <topology evidence="1">Multi-pass membrane protein</topology>
    </subcellularLocation>
</comment>
<dbReference type="SUPFAM" id="SSF103481">
    <property type="entry name" value="Multidrug resistance efflux transporter EmrE"/>
    <property type="match status" value="2"/>
</dbReference>
<name>A0A7W6EBD0_9HYPH</name>
<comment type="caution">
    <text evidence="8">The sequence shown here is derived from an EMBL/GenBank/DDBJ whole genome shotgun (WGS) entry which is preliminary data.</text>
</comment>
<keyword evidence="9" id="KW-1185">Reference proteome</keyword>
<sequence>MLQKLRHPYVLLGLTALIWGANSVAGKLAVGHVSPMMLTLLRWTIAAVLLAPFAIPHLRRDWPLVRPRLGYFLVLGLVGFTGFNSLFYVALNYTSAIHSTIVQSSMPLVVFAGMFLVFRARVTWMQVAGFSLTLLGVLLTAAHGDLTTLAGLDLNHGDALMLVAVLFFGAYTIMLSRKPAIHWLSSIFLISLTAFATSLPVAIGEWALGAQRWPDAQGWAVVAFSVLLPSILSQSLYIKGVEMIGANRANLFINLVPIFGTILAVAVLGEPLFAYHVVALALVLGGITLAERGKRSLRMADAPAAPLPTRPRD</sequence>
<protein>
    <submittedName>
        <fullName evidence="8">Drug/metabolite transporter (DMT)-like permease</fullName>
    </submittedName>
</protein>
<feature type="transmembrane region" description="Helical" evidence="6">
    <location>
        <begin position="97"/>
        <end position="117"/>
    </location>
</feature>
<evidence type="ECO:0000313" key="8">
    <source>
        <dbReference type="EMBL" id="MBB3996926.1"/>
    </source>
</evidence>
<feature type="transmembrane region" description="Helical" evidence="6">
    <location>
        <begin position="70"/>
        <end position="91"/>
    </location>
</feature>
<organism evidence="8 9">
    <name type="scientific">Aureimonas pseudogalii</name>
    <dbReference type="NCBI Taxonomy" id="1744844"/>
    <lineage>
        <taxon>Bacteria</taxon>
        <taxon>Pseudomonadati</taxon>
        <taxon>Pseudomonadota</taxon>
        <taxon>Alphaproteobacteria</taxon>
        <taxon>Hyphomicrobiales</taxon>
        <taxon>Aurantimonadaceae</taxon>
        <taxon>Aureimonas</taxon>
    </lineage>
</organism>
<feature type="transmembrane region" description="Helical" evidence="6">
    <location>
        <begin position="273"/>
        <end position="290"/>
    </location>
</feature>
<evidence type="ECO:0000256" key="1">
    <source>
        <dbReference type="ARBA" id="ARBA00004141"/>
    </source>
</evidence>
<dbReference type="RefSeq" id="WP_183197968.1">
    <property type="nucleotide sequence ID" value="NZ_JACIEK010000001.1"/>
</dbReference>
<accession>A0A7W6EBD0</accession>
<evidence type="ECO:0000256" key="3">
    <source>
        <dbReference type="ARBA" id="ARBA00022692"/>
    </source>
</evidence>
<feature type="transmembrane region" description="Helical" evidence="6">
    <location>
        <begin position="183"/>
        <end position="204"/>
    </location>
</feature>
<evidence type="ECO:0000313" key="9">
    <source>
        <dbReference type="Proteomes" id="UP000542776"/>
    </source>
</evidence>
<feature type="transmembrane region" description="Helical" evidence="6">
    <location>
        <begin position="36"/>
        <end position="58"/>
    </location>
</feature>
<reference evidence="8 9" key="1">
    <citation type="submission" date="2020-08" db="EMBL/GenBank/DDBJ databases">
        <title>Genomic Encyclopedia of Type Strains, Phase IV (KMG-IV): sequencing the most valuable type-strain genomes for metagenomic binning, comparative biology and taxonomic classification.</title>
        <authorList>
            <person name="Goeker M."/>
        </authorList>
    </citation>
    <scope>NUCLEOTIDE SEQUENCE [LARGE SCALE GENOMIC DNA]</scope>
    <source>
        <strain evidence="8 9">DSM 102238</strain>
    </source>
</reference>
<feature type="transmembrane region" description="Helical" evidence="6">
    <location>
        <begin position="249"/>
        <end position="267"/>
    </location>
</feature>
<dbReference type="AlphaFoldDB" id="A0A7W6EBD0"/>
<dbReference type="GO" id="GO:0016020">
    <property type="term" value="C:membrane"/>
    <property type="evidence" value="ECO:0007669"/>
    <property type="project" value="UniProtKB-SubCell"/>
</dbReference>
<dbReference type="Pfam" id="PF00892">
    <property type="entry name" value="EamA"/>
    <property type="match status" value="2"/>
</dbReference>
<evidence type="ECO:0000256" key="2">
    <source>
        <dbReference type="ARBA" id="ARBA00007362"/>
    </source>
</evidence>
<proteinExistence type="inferred from homology"/>
<dbReference type="EMBL" id="JACIEK010000001">
    <property type="protein sequence ID" value="MBB3996926.1"/>
    <property type="molecule type" value="Genomic_DNA"/>
</dbReference>
<keyword evidence="3 6" id="KW-0812">Transmembrane</keyword>
<dbReference type="PANTHER" id="PTHR32322:SF2">
    <property type="entry name" value="EAMA DOMAIN-CONTAINING PROTEIN"/>
    <property type="match status" value="1"/>
</dbReference>
<evidence type="ECO:0000256" key="6">
    <source>
        <dbReference type="SAM" id="Phobius"/>
    </source>
</evidence>
<keyword evidence="4 6" id="KW-1133">Transmembrane helix</keyword>
<dbReference type="PANTHER" id="PTHR32322">
    <property type="entry name" value="INNER MEMBRANE TRANSPORTER"/>
    <property type="match status" value="1"/>
</dbReference>
<feature type="domain" description="EamA" evidence="7">
    <location>
        <begin position="10"/>
        <end position="140"/>
    </location>
</feature>
<dbReference type="InterPro" id="IPR000620">
    <property type="entry name" value="EamA_dom"/>
</dbReference>
<dbReference type="Proteomes" id="UP000542776">
    <property type="component" value="Unassembled WGS sequence"/>
</dbReference>
<evidence type="ECO:0000256" key="5">
    <source>
        <dbReference type="ARBA" id="ARBA00023136"/>
    </source>
</evidence>
<dbReference type="InterPro" id="IPR050638">
    <property type="entry name" value="AA-Vitamin_Transporters"/>
</dbReference>
<evidence type="ECO:0000256" key="4">
    <source>
        <dbReference type="ARBA" id="ARBA00022989"/>
    </source>
</evidence>
<gene>
    <name evidence="8" type="ORF">GGR04_000747</name>
</gene>
<feature type="transmembrane region" description="Helical" evidence="6">
    <location>
        <begin position="159"/>
        <end position="176"/>
    </location>
</feature>
<dbReference type="InterPro" id="IPR037185">
    <property type="entry name" value="EmrE-like"/>
</dbReference>
<feature type="domain" description="EamA" evidence="7">
    <location>
        <begin position="157"/>
        <end position="289"/>
    </location>
</feature>